<dbReference type="InterPro" id="IPR049445">
    <property type="entry name" value="TetR_SbtR-like_C"/>
</dbReference>
<evidence type="ECO:0000256" key="4">
    <source>
        <dbReference type="PROSITE-ProRule" id="PRU00335"/>
    </source>
</evidence>
<protein>
    <submittedName>
        <fullName evidence="6">TetR/AcrR family transcriptional regulator</fullName>
    </submittedName>
</protein>
<dbReference type="InterPro" id="IPR036271">
    <property type="entry name" value="Tet_transcr_reg_TetR-rel_C_sf"/>
</dbReference>
<dbReference type="InterPro" id="IPR050109">
    <property type="entry name" value="HTH-type_TetR-like_transc_reg"/>
</dbReference>
<proteinExistence type="predicted"/>
<accession>A0ABT0JXW8</accession>
<feature type="DNA-binding region" description="H-T-H motif" evidence="4">
    <location>
        <begin position="47"/>
        <end position="66"/>
    </location>
</feature>
<dbReference type="SUPFAM" id="SSF46689">
    <property type="entry name" value="Homeodomain-like"/>
    <property type="match status" value="1"/>
</dbReference>
<evidence type="ECO:0000256" key="3">
    <source>
        <dbReference type="ARBA" id="ARBA00023163"/>
    </source>
</evidence>
<keyword evidence="1" id="KW-0805">Transcription regulation</keyword>
<dbReference type="RefSeq" id="WP_248824667.1">
    <property type="nucleotide sequence ID" value="NZ_JALKFT010000009.1"/>
</dbReference>
<dbReference type="InterPro" id="IPR001647">
    <property type="entry name" value="HTH_TetR"/>
</dbReference>
<dbReference type="PRINTS" id="PR00455">
    <property type="entry name" value="HTHTETR"/>
</dbReference>
<sequence>MAAAELVDGPGEPEMREGMVRRNAAANRERILAAAQAVFGEQGATGSTEEVARRADVGIATVFRHFPTKDALIEAALVCHFERLAEQAAALATAMEPGEALRELLRTMIESGATKLTLASRLPAGEIGPEVDAAAGRLRATVADLLDRAISAGVVRSEVSVDEVYLLIRGLSQACATAPPAPETLRRATAVVLAGLTA</sequence>
<evidence type="ECO:0000259" key="5">
    <source>
        <dbReference type="PROSITE" id="PS50977"/>
    </source>
</evidence>
<dbReference type="InterPro" id="IPR009057">
    <property type="entry name" value="Homeodomain-like_sf"/>
</dbReference>
<organism evidence="6 7">
    <name type="scientific">Frankia umida</name>
    <dbReference type="NCBI Taxonomy" id="573489"/>
    <lineage>
        <taxon>Bacteria</taxon>
        <taxon>Bacillati</taxon>
        <taxon>Actinomycetota</taxon>
        <taxon>Actinomycetes</taxon>
        <taxon>Frankiales</taxon>
        <taxon>Frankiaceae</taxon>
        <taxon>Frankia</taxon>
    </lineage>
</organism>
<dbReference type="Proteomes" id="UP001201873">
    <property type="component" value="Unassembled WGS sequence"/>
</dbReference>
<dbReference type="Pfam" id="PF00440">
    <property type="entry name" value="TetR_N"/>
    <property type="match status" value="1"/>
</dbReference>
<keyword evidence="7" id="KW-1185">Reference proteome</keyword>
<dbReference type="Gene3D" id="1.10.357.10">
    <property type="entry name" value="Tetracycline Repressor, domain 2"/>
    <property type="match status" value="1"/>
</dbReference>
<dbReference type="PANTHER" id="PTHR30055:SF234">
    <property type="entry name" value="HTH-TYPE TRANSCRIPTIONAL REGULATOR BETI"/>
    <property type="match status" value="1"/>
</dbReference>
<dbReference type="PANTHER" id="PTHR30055">
    <property type="entry name" value="HTH-TYPE TRANSCRIPTIONAL REGULATOR RUTR"/>
    <property type="match status" value="1"/>
</dbReference>
<evidence type="ECO:0000313" key="7">
    <source>
        <dbReference type="Proteomes" id="UP001201873"/>
    </source>
</evidence>
<keyword evidence="2 4" id="KW-0238">DNA-binding</keyword>
<evidence type="ECO:0000256" key="2">
    <source>
        <dbReference type="ARBA" id="ARBA00023125"/>
    </source>
</evidence>
<evidence type="ECO:0000256" key="1">
    <source>
        <dbReference type="ARBA" id="ARBA00023015"/>
    </source>
</evidence>
<comment type="caution">
    <text evidence="6">The sequence shown here is derived from an EMBL/GenBank/DDBJ whole genome shotgun (WGS) entry which is preliminary data.</text>
</comment>
<dbReference type="EMBL" id="JALKFT010000009">
    <property type="protein sequence ID" value="MCK9876390.1"/>
    <property type="molecule type" value="Genomic_DNA"/>
</dbReference>
<dbReference type="PROSITE" id="PS50977">
    <property type="entry name" value="HTH_TETR_2"/>
    <property type="match status" value="1"/>
</dbReference>
<name>A0ABT0JXW8_9ACTN</name>
<dbReference type="SUPFAM" id="SSF48498">
    <property type="entry name" value="Tetracyclin repressor-like, C-terminal domain"/>
    <property type="match status" value="1"/>
</dbReference>
<evidence type="ECO:0000313" key="6">
    <source>
        <dbReference type="EMBL" id="MCK9876390.1"/>
    </source>
</evidence>
<feature type="domain" description="HTH tetR-type" evidence="5">
    <location>
        <begin position="25"/>
        <end position="84"/>
    </location>
</feature>
<gene>
    <name evidence="6" type="ORF">MXD59_11505</name>
</gene>
<dbReference type="Pfam" id="PF21597">
    <property type="entry name" value="TetR_C_43"/>
    <property type="match status" value="1"/>
</dbReference>
<reference evidence="6 7" key="1">
    <citation type="submission" date="2022-04" db="EMBL/GenBank/DDBJ databases">
        <title>Genome diversity in the genus Frankia.</title>
        <authorList>
            <person name="Carlos-Shanley C."/>
            <person name="Hahn D."/>
        </authorList>
    </citation>
    <scope>NUCLEOTIDE SEQUENCE [LARGE SCALE GENOMIC DNA]</scope>
    <source>
        <strain evidence="6 7">Ag45/Mut15</strain>
    </source>
</reference>
<keyword evidence="3" id="KW-0804">Transcription</keyword>